<dbReference type="SUPFAM" id="SSF51735">
    <property type="entry name" value="NAD(P)-binding Rossmann-fold domains"/>
    <property type="match status" value="1"/>
</dbReference>
<proteinExistence type="inferred from homology"/>
<evidence type="ECO:0000313" key="8">
    <source>
        <dbReference type="Proteomes" id="UP000648182"/>
    </source>
</evidence>
<sequence length="369" mass="40144">MKIGILKEIKDGESRVILTPKEVKLLFESGHEVLIESDAGEKAGFSNEDYVAAGAIIVDQSKAIFEQSELVVKVKEIDDQEYSLLKPGQIIFACLHPAANKDEVDVLLQKEVIAVTAEDTHRFGSPNCEVAGKLGALLGTQYLLTTNGGIGKLVGGVGGVPGIQALVLGGGIVGKSAVDVLSSLRAQVKVLDVNIGTLREIQYLFQKNVMTAFSNQETIKEFLPQTDLVINCVKWPKHRKDHLITKEMLKMMKKGSVIVDISADVGGAIETYRPTTFKEPVYVVDDVIHFGVDNIPGAAPNTASIAYASAVYPHIQAIADKGIEQALMDNEYLRRGLTAYKGILTHEETGKIQHRQWTNPIEISKNNVT</sequence>
<evidence type="ECO:0000256" key="2">
    <source>
        <dbReference type="ARBA" id="ARBA00005689"/>
    </source>
</evidence>
<dbReference type="SUPFAM" id="SSF52283">
    <property type="entry name" value="Formate/glycerate dehydrogenase catalytic domain-like"/>
    <property type="match status" value="1"/>
</dbReference>
<comment type="similarity">
    <text evidence="2">Belongs to the AlaDH/PNT family.</text>
</comment>
<organism evidence="7 8">
    <name type="scientific">Bacillus norwichensis</name>
    <dbReference type="NCBI Taxonomy" id="2762217"/>
    <lineage>
        <taxon>Bacteria</taxon>
        <taxon>Bacillati</taxon>
        <taxon>Bacillota</taxon>
        <taxon>Bacilli</taxon>
        <taxon>Bacillales</taxon>
        <taxon>Bacillaceae</taxon>
        <taxon>Bacillus</taxon>
    </lineage>
</organism>
<dbReference type="SMART" id="SM01002">
    <property type="entry name" value="AlaDh_PNT_C"/>
    <property type="match status" value="1"/>
</dbReference>
<dbReference type="Pfam" id="PF05222">
    <property type="entry name" value="AlaDh_PNT_N"/>
    <property type="match status" value="1"/>
</dbReference>
<accession>A0ABR8VMD4</accession>
<dbReference type="PANTHER" id="PTHR42795">
    <property type="entry name" value="ALANINE DEHYDROGENASE"/>
    <property type="match status" value="1"/>
</dbReference>
<dbReference type="Gene3D" id="3.40.50.720">
    <property type="entry name" value="NAD(P)-binding Rossmann-like Domain"/>
    <property type="match status" value="2"/>
</dbReference>
<dbReference type="Pfam" id="PF01262">
    <property type="entry name" value="AlaDh_PNT_C"/>
    <property type="match status" value="1"/>
</dbReference>
<evidence type="ECO:0000259" key="6">
    <source>
        <dbReference type="SMART" id="SM01003"/>
    </source>
</evidence>
<evidence type="ECO:0000256" key="3">
    <source>
        <dbReference type="ARBA" id="ARBA00012897"/>
    </source>
</evidence>
<evidence type="ECO:0000259" key="5">
    <source>
        <dbReference type="SMART" id="SM01002"/>
    </source>
</evidence>
<dbReference type="EC" id="1.4.1.1" evidence="3"/>
<evidence type="ECO:0000256" key="1">
    <source>
        <dbReference type="ARBA" id="ARBA00005206"/>
    </source>
</evidence>
<protein>
    <recommendedName>
        <fullName evidence="3">alanine dehydrogenase</fullName>
        <ecNumber evidence="3">1.4.1.1</ecNumber>
    </recommendedName>
</protein>
<dbReference type="SMART" id="SM01003">
    <property type="entry name" value="AlaDh_PNT_N"/>
    <property type="match status" value="1"/>
</dbReference>
<feature type="domain" description="Alanine dehydrogenase/pyridine nucleotide transhydrogenase N-terminal" evidence="6">
    <location>
        <begin position="4"/>
        <end position="131"/>
    </location>
</feature>
<dbReference type="RefSeq" id="WP_191812681.1">
    <property type="nucleotide sequence ID" value="NZ_JACSPV010000016.1"/>
</dbReference>
<dbReference type="InterPro" id="IPR036291">
    <property type="entry name" value="NAD(P)-bd_dom_sf"/>
</dbReference>
<dbReference type="EMBL" id="JACSPV010000016">
    <property type="protein sequence ID" value="MBD8005586.1"/>
    <property type="molecule type" value="Genomic_DNA"/>
</dbReference>
<dbReference type="InterPro" id="IPR007886">
    <property type="entry name" value="AlaDH/PNT_N"/>
</dbReference>
<gene>
    <name evidence="7" type="ORF">H9631_10855</name>
</gene>
<dbReference type="InterPro" id="IPR007698">
    <property type="entry name" value="AlaDH/PNT_NAD(H)-bd"/>
</dbReference>
<keyword evidence="8" id="KW-1185">Reference proteome</keyword>
<dbReference type="InterPro" id="IPR008141">
    <property type="entry name" value="Ala_DH"/>
</dbReference>
<dbReference type="PANTHER" id="PTHR42795:SF1">
    <property type="entry name" value="ALANINE DEHYDROGENASE"/>
    <property type="match status" value="1"/>
</dbReference>
<reference evidence="7 8" key="1">
    <citation type="submission" date="2020-08" db="EMBL/GenBank/DDBJ databases">
        <title>A Genomic Blueprint of the Chicken Gut Microbiome.</title>
        <authorList>
            <person name="Gilroy R."/>
            <person name="Ravi A."/>
            <person name="Getino M."/>
            <person name="Pursley I."/>
            <person name="Horton D.L."/>
            <person name="Alikhan N.-F."/>
            <person name="Baker D."/>
            <person name="Gharbi K."/>
            <person name="Hall N."/>
            <person name="Watson M."/>
            <person name="Adriaenssens E.M."/>
            <person name="Foster-Nyarko E."/>
            <person name="Jarju S."/>
            <person name="Secka A."/>
            <person name="Antonio M."/>
            <person name="Oren A."/>
            <person name="Chaudhuri R."/>
            <person name="La Ragione R.M."/>
            <person name="Hildebrand F."/>
            <person name="Pallen M.J."/>
        </authorList>
    </citation>
    <scope>NUCLEOTIDE SEQUENCE [LARGE SCALE GENOMIC DNA]</scope>
    <source>
        <strain evidence="7 8">Sa1BUA2</strain>
    </source>
</reference>
<feature type="domain" description="Alanine dehydrogenase/pyridine nucleotide transhydrogenase NAD(H)-binding" evidence="5">
    <location>
        <begin position="143"/>
        <end position="291"/>
    </location>
</feature>
<comment type="caution">
    <text evidence="7">The sequence shown here is derived from an EMBL/GenBank/DDBJ whole genome shotgun (WGS) entry which is preliminary data.</text>
</comment>
<dbReference type="CDD" id="cd05305">
    <property type="entry name" value="L-AlaDH"/>
    <property type="match status" value="1"/>
</dbReference>
<name>A0ABR8VMD4_9BACI</name>
<keyword evidence="4" id="KW-0560">Oxidoreductase</keyword>
<comment type="pathway">
    <text evidence="1">Amino-acid degradation; L-alanine degradation via dehydrogenase pathway; NH(3) and pyruvate from L-alanine: step 1/1.</text>
</comment>
<evidence type="ECO:0000256" key="4">
    <source>
        <dbReference type="ARBA" id="ARBA00023002"/>
    </source>
</evidence>
<evidence type="ECO:0000313" key="7">
    <source>
        <dbReference type="EMBL" id="MBD8005586.1"/>
    </source>
</evidence>
<dbReference type="Proteomes" id="UP000648182">
    <property type="component" value="Unassembled WGS sequence"/>
</dbReference>